<evidence type="ECO:0000313" key="2">
    <source>
        <dbReference type="EMBL" id="KAI8037225.1"/>
    </source>
</evidence>
<keyword evidence="1" id="KW-0812">Transmembrane</keyword>
<accession>A0A9P9YHS8</accession>
<sequence>ILAVVRNSQNTKCVVRAPTASVSFKQLLIHAVAITLNWNMVAIMTMHISFLELNYFISSFSNCIQHKFNLWNALMSHVLTMERYRLLNRHS</sequence>
<dbReference type="AlphaFoldDB" id="A0A9P9YHS8"/>
<feature type="non-terminal residue" evidence="2">
    <location>
        <position position="1"/>
    </location>
</feature>
<keyword evidence="1" id="KW-1133">Transmembrane helix</keyword>
<dbReference type="Proteomes" id="UP001059596">
    <property type="component" value="Unassembled WGS sequence"/>
</dbReference>
<gene>
    <name evidence="2" type="ORF">M5D96_009976</name>
</gene>
<evidence type="ECO:0000256" key="1">
    <source>
        <dbReference type="SAM" id="Phobius"/>
    </source>
</evidence>
<name>A0A9P9YHS8_9MUSC</name>
<proteinExistence type="predicted"/>
<keyword evidence="3" id="KW-1185">Reference proteome</keyword>
<protein>
    <submittedName>
        <fullName evidence="2">Uncharacterized protein</fullName>
    </submittedName>
</protein>
<feature type="transmembrane region" description="Helical" evidence="1">
    <location>
        <begin position="27"/>
        <end position="51"/>
    </location>
</feature>
<dbReference type="EMBL" id="JAMKOV010000013">
    <property type="protein sequence ID" value="KAI8037225.1"/>
    <property type="molecule type" value="Genomic_DNA"/>
</dbReference>
<keyword evidence="1" id="KW-0472">Membrane</keyword>
<evidence type="ECO:0000313" key="3">
    <source>
        <dbReference type="Proteomes" id="UP001059596"/>
    </source>
</evidence>
<reference evidence="2" key="1">
    <citation type="journal article" date="2023" name="Genome Biol. Evol.">
        <title>Long-read-based Genome Assembly of Drosophila gunungcola Reveals Fewer Chemosensory Genes in Flower-breeding Species.</title>
        <authorList>
            <person name="Negi A."/>
            <person name="Liao B.Y."/>
            <person name="Yeh S.D."/>
        </authorList>
    </citation>
    <scope>NUCLEOTIDE SEQUENCE</scope>
    <source>
        <strain evidence="2">Sukarami</strain>
    </source>
</reference>
<comment type="caution">
    <text evidence="2">The sequence shown here is derived from an EMBL/GenBank/DDBJ whole genome shotgun (WGS) entry which is preliminary data.</text>
</comment>
<organism evidence="2 3">
    <name type="scientific">Drosophila gunungcola</name>
    <name type="common">fruit fly</name>
    <dbReference type="NCBI Taxonomy" id="103775"/>
    <lineage>
        <taxon>Eukaryota</taxon>
        <taxon>Metazoa</taxon>
        <taxon>Ecdysozoa</taxon>
        <taxon>Arthropoda</taxon>
        <taxon>Hexapoda</taxon>
        <taxon>Insecta</taxon>
        <taxon>Pterygota</taxon>
        <taxon>Neoptera</taxon>
        <taxon>Endopterygota</taxon>
        <taxon>Diptera</taxon>
        <taxon>Brachycera</taxon>
        <taxon>Muscomorpha</taxon>
        <taxon>Ephydroidea</taxon>
        <taxon>Drosophilidae</taxon>
        <taxon>Drosophila</taxon>
        <taxon>Sophophora</taxon>
    </lineage>
</organism>